<reference evidence="1 2" key="1">
    <citation type="submission" date="2017-04" db="EMBL/GenBank/DDBJ databases">
        <title>Draft genome sequence of Tuber borchii Vittad., a whitish edible truffle.</title>
        <authorList>
            <consortium name="DOE Joint Genome Institute"/>
            <person name="Murat C."/>
            <person name="Kuo A."/>
            <person name="Barry K.W."/>
            <person name="Clum A."/>
            <person name="Dockter R.B."/>
            <person name="Fauchery L."/>
            <person name="Iotti M."/>
            <person name="Kohler A."/>
            <person name="Labutti K."/>
            <person name="Lindquist E.A."/>
            <person name="Lipzen A."/>
            <person name="Ohm R.A."/>
            <person name="Wang M."/>
            <person name="Grigoriev I.V."/>
            <person name="Zambonelli A."/>
            <person name="Martin F.M."/>
        </authorList>
    </citation>
    <scope>NUCLEOTIDE SEQUENCE [LARGE SCALE GENOMIC DNA]</scope>
    <source>
        <strain evidence="1 2">Tbo3840</strain>
    </source>
</reference>
<dbReference type="Proteomes" id="UP000244722">
    <property type="component" value="Unassembled WGS sequence"/>
</dbReference>
<proteinExistence type="predicted"/>
<accession>A0A2T6ZP97</accession>
<comment type="caution">
    <text evidence="1">The sequence shown here is derived from an EMBL/GenBank/DDBJ whole genome shotgun (WGS) entry which is preliminary data.</text>
</comment>
<name>A0A2T6ZP97_TUBBO</name>
<gene>
    <name evidence="1" type="ORF">B9Z19DRAFT_1065966</name>
</gene>
<organism evidence="1 2">
    <name type="scientific">Tuber borchii</name>
    <name type="common">White truffle</name>
    <dbReference type="NCBI Taxonomy" id="42251"/>
    <lineage>
        <taxon>Eukaryota</taxon>
        <taxon>Fungi</taxon>
        <taxon>Dikarya</taxon>
        <taxon>Ascomycota</taxon>
        <taxon>Pezizomycotina</taxon>
        <taxon>Pezizomycetes</taxon>
        <taxon>Pezizales</taxon>
        <taxon>Tuberaceae</taxon>
        <taxon>Tuber</taxon>
    </lineage>
</organism>
<evidence type="ECO:0000313" key="2">
    <source>
        <dbReference type="Proteomes" id="UP000244722"/>
    </source>
</evidence>
<dbReference type="AlphaFoldDB" id="A0A2T6ZP97"/>
<keyword evidence="2" id="KW-1185">Reference proteome</keyword>
<dbReference type="EMBL" id="NESQ01000156">
    <property type="protein sequence ID" value="PUU77296.1"/>
    <property type="molecule type" value="Genomic_DNA"/>
</dbReference>
<evidence type="ECO:0000313" key="1">
    <source>
        <dbReference type="EMBL" id="PUU77296.1"/>
    </source>
</evidence>
<sequence>MAKLADDPYLYISLLATHSSELQPAGNGRKVWWSGSEKTRGIDKKGKNDCQMLQQLQQRNKMCGAAIFFQTADPEIMLVKITGISIDTGGIYILRILVGKLCTSKVEQLGSEECEVAELQKIESWETAEVQVAEATEAAENNGGTSRNRSKSSAIFIATISAAAQPHQPLSLLGWFHAQSEQGSASTATLPYPTRCSKPTTALTEKHVRERSNLIY</sequence>
<protein>
    <submittedName>
        <fullName evidence="1">Uncharacterized protein</fullName>
    </submittedName>
</protein>